<name>A0ABY7DSQ6_MYAAR</name>
<evidence type="ECO:0000313" key="9">
    <source>
        <dbReference type="Proteomes" id="UP001164746"/>
    </source>
</evidence>
<protein>
    <submittedName>
        <fullName evidence="8">PRT1B-like protein</fullName>
    </submittedName>
</protein>
<keyword evidence="3 7" id="KW-0812">Transmembrane</keyword>
<dbReference type="InterPro" id="IPR007593">
    <property type="entry name" value="CD225/Dispanin_fam"/>
</dbReference>
<comment type="similarity">
    <text evidence="2">Belongs to the CD225/Dispanin family.</text>
</comment>
<evidence type="ECO:0000256" key="5">
    <source>
        <dbReference type="ARBA" id="ARBA00023136"/>
    </source>
</evidence>
<gene>
    <name evidence="8" type="ORF">MAR_023758</name>
</gene>
<dbReference type="Pfam" id="PF04505">
    <property type="entry name" value="CD225"/>
    <property type="match status" value="1"/>
</dbReference>
<dbReference type="PANTHER" id="PTHR14948:SF25">
    <property type="entry name" value="DUF4190 DOMAIN-CONTAINING PROTEIN"/>
    <property type="match status" value="1"/>
</dbReference>
<feature type="compositionally biased region" description="Low complexity" evidence="6">
    <location>
        <begin position="76"/>
        <end position="89"/>
    </location>
</feature>
<sequence>MAHDGEKYPMTGGQDAPGSTPYGQPGQPPYGQPGLPPYGQPGQPPYGKPGQPPYGQPGQPPYGQPCQPQYGPPAGQPAYGNPGYGQPQQGYPPPAYGQPQYGGQQVIVTQPGGAPGAVYVQPRPTNYMIPSILACLFCFCPTGLCAIYYAHKANQSADDGDLPHSNQLARSARNLIIASVVVFMCWLALVVVLRFLGYFSYYRY</sequence>
<dbReference type="EMBL" id="CP111014">
    <property type="protein sequence ID" value="WAQ99385.1"/>
    <property type="molecule type" value="Genomic_DNA"/>
</dbReference>
<feature type="transmembrane region" description="Helical" evidence="7">
    <location>
        <begin position="171"/>
        <end position="196"/>
    </location>
</feature>
<dbReference type="PANTHER" id="PTHR14948">
    <property type="entry name" value="NG5"/>
    <property type="match status" value="1"/>
</dbReference>
<evidence type="ECO:0000256" key="4">
    <source>
        <dbReference type="ARBA" id="ARBA00022989"/>
    </source>
</evidence>
<reference evidence="8" key="1">
    <citation type="submission" date="2022-11" db="EMBL/GenBank/DDBJ databases">
        <title>Centuries of genome instability and evolution in soft-shell clam transmissible cancer (bioRxiv).</title>
        <authorList>
            <person name="Hart S.F.M."/>
            <person name="Yonemitsu M.A."/>
            <person name="Giersch R.M."/>
            <person name="Beal B.F."/>
            <person name="Arriagada G."/>
            <person name="Davis B.W."/>
            <person name="Ostrander E.A."/>
            <person name="Goff S.P."/>
            <person name="Metzger M.J."/>
        </authorList>
    </citation>
    <scope>NUCLEOTIDE SEQUENCE</scope>
    <source>
        <strain evidence="8">MELC-2E11</strain>
        <tissue evidence="8">Siphon/mantle</tissue>
    </source>
</reference>
<proteinExistence type="inferred from homology"/>
<evidence type="ECO:0000256" key="3">
    <source>
        <dbReference type="ARBA" id="ARBA00022692"/>
    </source>
</evidence>
<evidence type="ECO:0000313" key="8">
    <source>
        <dbReference type="EMBL" id="WAQ99385.1"/>
    </source>
</evidence>
<accession>A0ABY7DSQ6</accession>
<comment type="subcellular location">
    <subcellularLocation>
        <location evidence="1">Membrane</location>
    </subcellularLocation>
</comment>
<feature type="region of interest" description="Disordered" evidence="6">
    <location>
        <begin position="1"/>
        <end position="97"/>
    </location>
</feature>
<evidence type="ECO:0000256" key="6">
    <source>
        <dbReference type="SAM" id="MobiDB-lite"/>
    </source>
</evidence>
<keyword evidence="5 7" id="KW-0472">Membrane</keyword>
<keyword evidence="4 7" id="KW-1133">Transmembrane helix</keyword>
<dbReference type="InterPro" id="IPR051423">
    <property type="entry name" value="CD225/Dispanin"/>
</dbReference>
<evidence type="ECO:0000256" key="1">
    <source>
        <dbReference type="ARBA" id="ARBA00004370"/>
    </source>
</evidence>
<keyword evidence="9" id="KW-1185">Reference proteome</keyword>
<evidence type="ECO:0000256" key="2">
    <source>
        <dbReference type="ARBA" id="ARBA00006843"/>
    </source>
</evidence>
<organism evidence="8 9">
    <name type="scientific">Mya arenaria</name>
    <name type="common">Soft-shell clam</name>
    <dbReference type="NCBI Taxonomy" id="6604"/>
    <lineage>
        <taxon>Eukaryota</taxon>
        <taxon>Metazoa</taxon>
        <taxon>Spiralia</taxon>
        <taxon>Lophotrochozoa</taxon>
        <taxon>Mollusca</taxon>
        <taxon>Bivalvia</taxon>
        <taxon>Autobranchia</taxon>
        <taxon>Heteroconchia</taxon>
        <taxon>Euheterodonta</taxon>
        <taxon>Imparidentia</taxon>
        <taxon>Neoheterodontei</taxon>
        <taxon>Myida</taxon>
        <taxon>Myoidea</taxon>
        <taxon>Myidae</taxon>
        <taxon>Mya</taxon>
    </lineage>
</organism>
<feature type="compositionally biased region" description="Pro residues" evidence="6">
    <location>
        <begin position="26"/>
        <end position="63"/>
    </location>
</feature>
<dbReference type="Proteomes" id="UP001164746">
    <property type="component" value="Chromosome 3"/>
</dbReference>
<evidence type="ECO:0000256" key="7">
    <source>
        <dbReference type="SAM" id="Phobius"/>
    </source>
</evidence>
<feature type="transmembrane region" description="Helical" evidence="7">
    <location>
        <begin position="132"/>
        <end position="151"/>
    </location>
</feature>